<reference evidence="8" key="1">
    <citation type="submission" date="2017-11" db="EMBL/GenBank/DDBJ databases">
        <authorList>
            <person name="Chan K.G."/>
            <person name="Lee L.S."/>
        </authorList>
    </citation>
    <scope>NUCLEOTIDE SEQUENCE [LARGE SCALE GENOMIC DNA]</scope>
    <source>
        <strain evidence="8">DSM 100970</strain>
    </source>
</reference>
<dbReference type="Pfam" id="PF10070">
    <property type="entry name" value="DabA"/>
    <property type="match status" value="1"/>
</dbReference>
<comment type="subunit">
    <text evidence="6">Forms a complex with DabB.</text>
</comment>
<comment type="function">
    <text evidence="6">Part of an energy-coupled inorganic carbon pump.</text>
</comment>
<evidence type="ECO:0000256" key="6">
    <source>
        <dbReference type="HAMAP-Rule" id="MF_01871"/>
    </source>
</evidence>
<evidence type="ECO:0000256" key="1">
    <source>
        <dbReference type="ARBA" id="ARBA00022448"/>
    </source>
</evidence>
<dbReference type="EMBL" id="CP024847">
    <property type="protein sequence ID" value="AUR51353.1"/>
    <property type="molecule type" value="Genomic_DNA"/>
</dbReference>
<keyword evidence="3 6" id="KW-0479">Metal-binding</keyword>
<dbReference type="GO" id="GO:0008270">
    <property type="term" value="F:zinc ion binding"/>
    <property type="evidence" value="ECO:0007669"/>
    <property type="project" value="UniProtKB-UniRule"/>
</dbReference>
<comment type="cofactor">
    <cofactor evidence="6">
        <name>Zn(2+)</name>
        <dbReference type="ChEBI" id="CHEBI:29105"/>
    </cofactor>
</comment>
<dbReference type="PANTHER" id="PTHR38344:SF1">
    <property type="entry name" value="INORGANIC CARBON TRANSPORTER SUBUNIT DABA-RELATED"/>
    <property type="match status" value="1"/>
</dbReference>
<comment type="subcellular location">
    <subcellularLocation>
        <location evidence="6">Cell membrane</location>
        <topology evidence="6">Peripheral membrane protein</topology>
    </subcellularLocation>
</comment>
<protein>
    <recommendedName>
        <fullName evidence="6">Probable inorganic carbon transporter subunit DabA</fullName>
    </recommendedName>
</protein>
<dbReference type="Proteomes" id="UP000236655">
    <property type="component" value="Chromosome"/>
</dbReference>
<sequence>MVFKVIAKMKKIIEQIKKYIPINWPLQSFIAVNPLFDLTTESIDSALLAVSRYTDIKGALRFDEYHQYYRDGKISLANLEFAVSEFSIDKHCQDYKGLILKSLSNPLFQEELEKVDVSVVDFSVNLFAKRALVYTENDNQVKRQVVAFCNDFFDLGQAKWKMPISEDRLFPAWLKYSCIDDRRFVKILKNISDQPLDALTELLLRLGIPLTSWHDYLSTVAFQMLGWASVIKWLESRPDNPYFSKKANLEDLLAIWLAYELLLKEKYAITYEEVKLSDNNLAILELLRNYSLPEGIASKINKFHLGLIWQRAYEHSYQEQLINQIKSVPKIINNADRSSAQAVFCIDTRSEGIRRHFESMGNYQTYGFAGFFGVGFKLVDNETHNCSLQCPAIVVPDKTLINKPVKNSFLLNSWNLFASAINKSKSGFFSPFVLFDAIGGWFSTTLLGKTFFPEPIYRYVKNLQKKLRGKNEFSDKSLDIFAKDGGFTQEGVAESLSFVFKAIGLTENFAPFVIIAGHKAESQNNPFQSSLDCGACGGNGGIPNAIAFCQAANNSQVRRILSEKFSISIPDDTVFISSCHLTTTDEFEYYNLDTMSSLQGEEFEKVKSDINSACQLLRLERMMVLNNDDSPHIRQTNWAELIPEIALANNAAFIIGPRQITANLQLQRRTFLHSYEPAEDSDGKILSFILNAPVLVGHWINSQYYFSSTDHEIYGSGNKAIHNVVGGFGVMEGNFSDFKIGLPIQSLSCLDSRVHEPMRLLVIIYASRELVAKILTESPAVANIFNGRWAHLVVLDPDEVGLENYAKDHK</sequence>
<dbReference type="HAMAP" id="MF_01871">
    <property type="entry name" value="DabA"/>
    <property type="match status" value="1"/>
</dbReference>
<dbReference type="GO" id="GO:0005886">
    <property type="term" value="C:plasma membrane"/>
    <property type="evidence" value="ECO:0007669"/>
    <property type="project" value="UniProtKB-SubCell"/>
</dbReference>
<comment type="similarity">
    <text evidence="6">Belongs to the inorganic carbon transporter (TC 9.A.2) DabA family.</text>
</comment>
<evidence type="ECO:0000313" key="7">
    <source>
        <dbReference type="EMBL" id="AUR51353.1"/>
    </source>
</evidence>
<feature type="binding site" evidence="6">
    <location>
        <position position="345"/>
    </location>
    <ligand>
        <name>Zn(2+)</name>
        <dbReference type="ChEBI" id="CHEBI:29105"/>
    </ligand>
</feature>
<organism evidence="7 8">
    <name type="scientific">Aquella oligotrophica</name>
    <dbReference type="NCBI Taxonomy" id="2067065"/>
    <lineage>
        <taxon>Bacteria</taxon>
        <taxon>Pseudomonadati</taxon>
        <taxon>Pseudomonadota</taxon>
        <taxon>Betaproteobacteria</taxon>
        <taxon>Neisseriales</taxon>
        <taxon>Neisseriaceae</taxon>
        <taxon>Aquella</taxon>
    </lineage>
</organism>
<evidence type="ECO:0000256" key="4">
    <source>
        <dbReference type="ARBA" id="ARBA00022833"/>
    </source>
</evidence>
<feature type="binding site" evidence="6">
    <location>
        <position position="533"/>
    </location>
    <ligand>
        <name>Zn(2+)</name>
        <dbReference type="ChEBI" id="CHEBI:29105"/>
    </ligand>
</feature>
<feature type="binding site" evidence="6">
    <location>
        <position position="347"/>
    </location>
    <ligand>
        <name>Zn(2+)</name>
        <dbReference type="ChEBI" id="CHEBI:29105"/>
    </ligand>
</feature>
<proteinExistence type="inferred from homology"/>
<keyword evidence="2 6" id="KW-1003">Cell membrane</keyword>
<feature type="binding site" evidence="6">
    <location>
        <position position="518"/>
    </location>
    <ligand>
        <name>Zn(2+)</name>
        <dbReference type="ChEBI" id="CHEBI:29105"/>
    </ligand>
</feature>
<evidence type="ECO:0000256" key="3">
    <source>
        <dbReference type="ARBA" id="ARBA00022723"/>
    </source>
</evidence>
<keyword evidence="4 6" id="KW-0862">Zinc</keyword>
<keyword evidence="8" id="KW-1185">Reference proteome</keyword>
<dbReference type="PANTHER" id="PTHR38344">
    <property type="entry name" value="UPF0753 PROTEIN AQ_863"/>
    <property type="match status" value="1"/>
</dbReference>
<keyword evidence="1 6" id="KW-0813">Transport</keyword>
<evidence type="ECO:0000256" key="5">
    <source>
        <dbReference type="ARBA" id="ARBA00023136"/>
    </source>
</evidence>
<accession>A0A2I7N4G9</accession>
<evidence type="ECO:0000313" key="8">
    <source>
        <dbReference type="Proteomes" id="UP000236655"/>
    </source>
</evidence>
<evidence type="ECO:0000256" key="2">
    <source>
        <dbReference type="ARBA" id="ARBA00022475"/>
    </source>
</evidence>
<name>A0A2I7N4G9_9NEIS</name>
<dbReference type="AlphaFoldDB" id="A0A2I7N4G9"/>
<dbReference type="InterPro" id="IPR018752">
    <property type="entry name" value="DabA"/>
</dbReference>
<dbReference type="KEGG" id="nba:CUN60_03240"/>
<gene>
    <name evidence="6" type="primary">dabA</name>
    <name evidence="7" type="ORF">CUN60_03240</name>
</gene>
<keyword evidence="5 6" id="KW-0472">Membrane</keyword>